<dbReference type="GO" id="GO:0042802">
    <property type="term" value="F:identical protein binding"/>
    <property type="evidence" value="ECO:0007669"/>
    <property type="project" value="TreeGrafter"/>
</dbReference>
<evidence type="ECO:0000256" key="2">
    <source>
        <dbReference type="ARBA" id="ARBA00008954"/>
    </source>
</evidence>
<dbReference type="InterPro" id="IPR050103">
    <property type="entry name" value="Class-III_PLP-dep_AT"/>
</dbReference>
<accession>A0A024GQR3</accession>
<dbReference type="CDD" id="cd00610">
    <property type="entry name" value="OAT_like"/>
    <property type="match status" value="1"/>
</dbReference>
<evidence type="ECO:0000256" key="6">
    <source>
        <dbReference type="RuleBase" id="RU003560"/>
    </source>
</evidence>
<dbReference type="PANTHER" id="PTHR11986:SF58">
    <property type="entry name" value="LEUCINE_METHIONINE RACEMASE"/>
    <property type="match status" value="1"/>
</dbReference>
<dbReference type="SUPFAM" id="SSF53383">
    <property type="entry name" value="PLP-dependent transferases"/>
    <property type="match status" value="1"/>
</dbReference>
<dbReference type="GO" id="GO:0008483">
    <property type="term" value="F:transaminase activity"/>
    <property type="evidence" value="ECO:0007669"/>
    <property type="project" value="UniProtKB-KW"/>
</dbReference>
<comment type="cofactor">
    <cofactor evidence="1">
        <name>pyridoxal 5'-phosphate</name>
        <dbReference type="ChEBI" id="CHEBI:597326"/>
    </cofactor>
</comment>
<organism evidence="7 8">
    <name type="scientific">Albugo candida</name>
    <dbReference type="NCBI Taxonomy" id="65357"/>
    <lineage>
        <taxon>Eukaryota</taxon>
        <taxon>Sar</taxon>
        <taxon>Stramenopiles</taxon>
        <taxon>Oomycota</taxon>
        <taxon>Peronosporomycetes</taxon>
        <taxon>Albuginales</taxon>
        <taxon>Albuginaceae</taxon>
        <taxon>Albugo</taxon>
    </lineage>
</organism>
<dbReference type="Gene3D" id="3.90.1150.10">
    <property type="entry name" value="Aspartate Aminotransferase, domain 1"/>
    <property type="match status" value="1"/>
</dbReference>
<dbReference type="InParanoid" id="A0A024GQR3"/>
<evidence type="ECO:0000256" key="4">
    <source>
        <dbReference type="ARBA" id="ARBA00022679"/>
    </source>
</evidence>
<dbReference type="PROSITE" id="PS00600">
    <property type="entry name" value="AA_TRANSFER_CLASS_3"/>
    <property type="match status" value="1"/>
</dbReference>
<dbReference type="InterPro" id="IPR005814">
    <property type="entry name" value="Aminotrans_3"/>
</dbReference>
<reference evidence="7 8" key="1">
    <citation type="submission" date="2012-05" db="EMBL/GenBank/DDBJ databases">
        <title>Recombination and specialization in a pathogen metapopulation.</title>
        <authorList>
            <person name="Gardiner A."/>
            <person name="Kemen E."/>
            <person name="Schultz-Larsen T."/>
            <person name="MacLean D."/>
            <person name="Van Oosterhout C."/>
            <person name="Jones J.D.G."/>
        </authorList>
    </citation>
    <scope>NUCLEOTIDE SEQUENCE [LARGE SCALE GENOMIC DNA]</scope>
    <source>
        <strain evidence="7 8">Ac Nc2</strain>
    </source>
</reference>
<dbReference type="EMBL" id="CAIX01000270">
    <property type="protein sequence ID" value="CCI49057.1"/>
    <property type="molecule type" value="Genomic_DNA"/>
</dbReference>
<dbReference type="InterPro" id="IPR015421">
    <property type="entry name" value="PyrdxlP-dep_Trfase_major"/>
</dbReference>
<evidence type="ECO:0008006" key="9">
    <source>
        <dbReference type="Google" id="ProtNLM"/>
    </source>
</evidence>
<dbReference type="STRING" id="65357.A0A024GQR3"/>
<keyword evidence="4" id="KW-0808">Transferase</keyword>
<dbReference type="Gene3D" id="3.40.640.10">
    <property type="entry name" value="Type I PLP-dependent aspartate aminotransferase-like (Major domain)"/>
    <property type="match status" value="1"/>
</dbReference>
<comment type="caution">
    <text evidence="7">The sequence shown here is derived from an EMBL/GenBank/DDBJ whole genome shotgun (WGS) entry which is preliminary data.</text>
</comment>
<dbReference type="GO" id="GO:0030170">
    <property type="term" value="F:pyridoxal phosphate binding"/>
    <property type="evidence" value="ECO:0007669"/>
    <property type="project" value="InterPro"/>
</dbReference>
<dbReference type="PIRSF" id="PIRSF000521">
    <property type="entry name" value="Transaminase_4ab_Lys_Orn"/>
    <property type="match status" value="1"/>
</dbReference>
<evidence type="ECO:0000256" key="1">
    <source>
        <dbReference type="ARBA" id="ARBA00001933"/>
    </source>
</evidence>
<evidence type="ECO:0000313" key="8">
    <source>
        <dbReference type="Proteomes" id="UP000053237"/>
    </source>
</evidence>
<dbReference type="AlphaFoldDB" id="A0A024GQR3"/>
<evidence type="ECO:0000256" key="5">
    <source>
        <dbReference type="ARBA" id="ARBA00022898"/>
    </source>
</evidence>
<dbReference type="InterPro" id="IPR049704">
    <property type="entry name" value="Aminotrans_3_PPA_site"/>
</dbReference>
<dbReference type="PANTHER" id="PTHR11986">
    <property type="entry name" value="AMINOTRANSFERASE CLASS III"/>
    <property type="match status" value="1"/>
</dbReference>
<sequence length="406" mass="44032">MSEMIMTKGKGSWIWNSENKKFLDFTSGIAVTNLGHCHPAVTKAVQEQTALLTHAQVNIGYHNLMLDLTDALLPNMPKGLNSFFFATSGSEAVENAVKLARHATRKQNIITFQGGYHGRTFGAMSLTTSKTIYRNGFGPLMSGVFVAPFPYHIHGPISDPELCSAWCLDQLEVLLKQQTAPSETAAILIEPILGEGGYVVPPKSFLQGLREICTKNDILLIADEIQCGFGRTGELFAIDTHFGVIPDILVMAKGIANGFPLSGFVSRKELTDMQPPGSMGGTYAGNAVSCAAAIATQSVMNRENITANARERGSELLHGLRNLQNSGKYPIKDVRGLGLMIAVEFDHRIVAAGSASRVSKACFDNGLLILTTSIYETLRFMPPLTLSTEECQVGLRKFEDALNSLF</sequence>
<comment type="similarity">
    <text evidence="2 6">Belongs to the class-III pyridoxal-phosphate-dependent aminotransferase family.</text>
</comment>
<dbReference type="Pfam" id="PF00202">
    <property type="entry name" value="Aminotran_3"/>
    <property type="match status" value="1"/>
</dbReference>
<keyword evidence="5 6" id="KW-0663">Pyridoxal phosphate</keyword>
<dbReference type="Proteomes" id="UP000053237">
    <property type="component" value="Unassembled WGS sequence"/>
</dbReference>
<evidence type="ECO:0000256" key="3">
    <source>
        <dbReference type="ARBA" id="ARBA00022576"/>
    </source>
</evidence>
<dbReference type="OrthoDB" id="5419315at2759"/>
<name>A0A024GQR3_9STRA</name>
<keyword evidence="3" id="KW-0032">Aminotransferase</keyword>
<proteinExistence type="inferred from homology"/>
<gene>
    <name evidence="7" type="ORF">BN9_103110</name>
</gene>
<protein>
    <recommendedName>
        <fullName evidence="9">4-aminobutyrate transaminase</fullName>
    </recommendedName>
</protein>
<evidence type="ECO:0000313" key="7">
    <source>
        <dbReference type="EMBL" id="CCI49057.1"/>
    </source>
</evidence>
<dbReference type="FunFam" id="3.40.640.10:FF:000013">
    <property type="entry name" value="4-aminobutyrate aminotransferase"/>
    <property type="match status" value="1"/>
</dbReference>
<keyword evidence="8" id="KW-1185">Reference proteome</keyword>
<dbReference type="InterPro" id="IPR015424">
    <property type="entry name" value="PyrdxlP-dep_Trfase"/>
</dbReference>
<dbReference type="InterPro" id="IPR015422">
    <property type="entry name" value="PyrdxlP-dep_Trfase_small"/>
</dbReference>